<protein>
    <submittedName>
        <fullName evidence="1">Uncharacterized protein</fullName>
    </submittedName>
</protein>
<dbReference type="Proteomes" id="UP000675284">
    <property type="component" value="Unassembled WGS sequence"/>
</dbReference>
<comment type="caution">
    <text evidence="1">The sequence shown here is derived from an EMBL/GenBank/DDBJ whole genome shotgun (WGS) entry which is preliminary data.</text>
</comment>
<dbReference type="AlphaFoldDB" id="A0A941IAM8"/>
<sequence>MSEELDIYRKANGTSVCMKANGSISYRTFSNGDPLTVQKKPNTLRHGQKYFIF</sequence>
<keyword evidence="2" id="KW-1185">Reference proteome</keyword>
<evidence type="ECO:0000313" key="2">
    <source>
        <dbReference type="Proteomes" id="UP000675284"/>
    </source>
</evidence>
<reference evidence="1" key="1">
    <citation type="submission" date="2021-04" db="EMBL/GenBank/DDBJ databases">
        <title>Isolation and polyphasic classification of algal microorganism.</title>
        <authorList>
            <person name="Wang S."/>
        </authorList>
    </citation>
    <scope>NUCLEOTIDE SEQUENCE</scope>
    <source>
        <strain evidence="1">720a</strain>
    </source>
</reference>
<organism evidence="1 2">
    <name type="scientific">Virgibacillus salarius</name>
    <dbReference type="NCBI Taxonomy" id="447199"/>
    <lineage>
        <taxon>Bacteria</taxon>
        <taxon>Bacillati</taxon>
        <taxon>Bacillota</taxon>
        <taxon>Bacilli</taxon>
        <taxon>Bacillales</taxon>
        <taxon>Bacillaceae</taxon>
        <taxon>Virgibacillus</taxon>
    </lineage>
</organism>
<proteinExistence type="predicted"/>
<name>A0A941IAM8_9BACI</name>
<gene>
    <name evidence="1" type="ORF">KCX74_05585</name>
</gene>
<dbReference type="RefSeq" id="WP_166530083.1">
    <property type="nucleotide sequence ID" value="NZ_JAGSOT010000012.1"/>
</dbReference>
<evidence type="ECO:0000313" key="1">
    <source>
        <dbReference type="EMBL" id="MBR7795511.1"/>
    </source>
</evidence>
<dbReference type="EMBL" id="JAGSOT010000012">
    <property type="protein sequence ID" value="MBR7795511.1"/>
    <property type="molecule type" value="Genomic_DNA"/>
</dbReference>
<accession>A0A941IAM8</accession>